<name>A0ACB7PF29_9PEZI</name>
<comment type="caution">
    <text evidence="1">The sequence shown here is derived from an EMBL/GenBank/DDBJ whole genome shotgun (WGS) entry which is preliminary data.</text>
</comment>
<gene>
    <name evidence="1" type="ORF">F5144DRAFT_566919</name>
</gene>
<protein>
    <submittedName>
        <fullName evidence="1">Uncharacterized protein</fullName>
    </submittedName>
</protein>
<organism evidence="1 2">
    <name type="scientific">Chaetomium tenue</name>
    <dbReference type="NCBI Taxonomy" id="1854479"/>
    <lineage>
        <taxon>Eukaryota</taxon>
        <taxon>Fungi</taxon>
        <taxon>Dikarya</taxon>
        <taxon>Ascomycota</taxon>
        <taxon>Pezizomycotina</taxon>
        <taxon>Sordariomycetes</taxon>
        <taxon>Sordariomycetidae</taxon>
        <taxon>Sordariales</taxon>
        <taxon>Chaetomiaceae</taxon>
        <taxon>Chaetomium</taxon>
    </lineage>
</organism>
<reference evidence="1 2" key="1">
    <citation type="journal article" date="2021" name="Nat. Commun.">
        <title>Genetic determinants of endophytism in the Arabidopsis root mycobiome.</title>
        <authorList>
            <person name="Mesny F."/>
            <person name="Miyauchi S."/>
            <person name="Thiergart T."/>
            <person name="Pickel B."/>
            <person name="Atanasova L."/>
            <person name="Karlsson M."/>
            <person name="Huettel B."/>
            <person name="Barry K.W."/>
            <person name="Haridas S."/>
            <person name="Chen C."/>
            <person name="Bauer D."/>
            <person name="Andreopoulos W."/>
            <person name="Pangilinan J."/>
            <person name="LaButti K."/>
            <person name="Riley R."/>
            <person name="Lipzen A."/>
            <person name="Clum A."/>
            <person name="Drula E."/>
            <person name="Henrissat B."/>
            <person name="Kohler A."/>
            <person name="Grigoriev I.V."/>
            <person name="Martin F.M."/>
            <person name="Hacquard S."/>
        </authorList>
    </citation>
    <scope>NUCLEOTIDE SEQUENCE [LARGE SCALE GENOMIC DNA]</scope>
    <source>
        <strain evidence="1 2">MPI-SDFR-AT-0079</strain>
    </source>
</reference>
<sequence>MGSSLAFFFFIFFFTTYPARHMTNTRWFCNLGNTSEARRLRVPKPPMGEKNRTPSVGRYRQNVQLKERKKVIRRLRVLLFDSVSLL</sequence>
<evidence type="ECO:0000313" key="2">
    <source>
        <dbReference type="Proteomes" id="UP000724584"/>
    </source>
</evidence>
<proteinExistence type="predicted"/>
<evidence type="ECO:0000313" key="1">
    <source>
        <dbReference type="EMBL" id="KAH6636275.1"/>
    </source>
</evidence>
<dbReference type="Proteomes" id="UP000724584">
    <property type="component" value="Unassembled WGS sequence"/>
</dbReference>
<accession>A0ACB7PF29</accession>
<keyword evidence="2" id="KW-1185">Reference proteome</keyword>
<dbReference type="EMBL" id="JAGIZQ010000003">
    <property type="protein sequence ID" value="KAH6636275.1"/>
    <property type="molecule type" value="Genomic_DNA"/>
</dbReference>